<evidence type="ECO:0000313" key="3">
    <source>
        <dbReference type="EMBL" id="MEU2271441.1"/>
    </source>
</evidence>
<organism evidence="3 4">
    <name type="scientific">Streptomyces olindensis</name>
    <dbReference type="NCBI Taxonomy" id="358823"/>
    <lineage>
        <taxon>Bacteria</taxon>
        <taxon>Bacillati</taxon>
        <taxon>Actinomycetota</taxon>
        <taxon>Actinomycetes</taxon>
        <taxon>Kitasatosporales</taxon>
        <taxon>Streptomycetaceae</taxon>
        <taxon>Streptomyces</taxon>
    </lineage>
</organism>
<comment type="caution">
    <text evidence="3">The sequence shown here is derived from an EMBL/GenBank/DDBJ whole genome shotgun (WGS) entry which is preliminary data.</text>
</comment>
<evidence type="ECO:0000313" key="4">
    <source>
        <dbReference type="Proteomes" id="UP001550603"/>
    </source>
</evidence>
<name>A0ABV2Y5A5_9ACTN</name>
<reference evidence="3 4" key="1">
    <citation type="submission" date="2024-06" db="EMBL/GenBank/DDBJ databases">
        <title>The Natural Products Discovery Center: Release of the First 8490 Sequenced Strains for Exploring Actinobacteria Biosynthetic Diversity.</title>
        <authorList>
            <person name="Kalkreuter E."/>
            <person name="Kautsar S.A."/>
            <person name="Yang D."/>
            <person name="Bader C.D."/>
            <person name="Teijaro C.N."/>
            <person name="Fluegel L."/>
            <person name="Davis C.M."/>
            <person name="Simpson J.R."/>
            <person name="Lauterbach L."/>
            <person name="Steele A.D."/>
            <person name="Gui C."/>
            <person name="Meng S."/>
            <person name="Li G."/>
            <person name="Viehrig K."/>
            <person name="Ye F."/>
            <person name="Su P."/>
            <person name="Kiefer A.F."/>
            <person name="Nichols A."/>
            <person name="Cepeda A.J."/>
            <person name="Yan W."/>
            <person name="Fan B."/>
            <person name="Jiang Y."/>
            <person name="Adhikari A."/>
            <person name="Zheng C.-J."/>
            <person name="Schuster L."/>
            <person name="Cowan T.M."/>
            <person name="Smanski M.J."/>
            <person name="Chevrette M.G."/>
            <person name="De Carvalho L.P.S."/>
            <person name="Shen B."/>
        </authorList>
    </citation>
    <scope>NUCLEOTIDE SEQUENCE [LARGE SCALE GENOMIC DNA]</scope>
    <source>
        <strain evidence="3 4">NPDC019583</strain>
    </source>
</reference>
<keyword evidence="4" id="KW-1185">Reference proteome</keyword>
<keyword evidence="2" id="KW-0812">Transmembrane</keyword>
<protein>
    <submittedName>
        <fullName evidence="3">Uncharacterized protein</fullName>
    </submittedName>
</protein>
<dbReference type="Proteomes" id="UP001550603">
    <property type="component" value="Unassembled WGS sequence"/>
</dbReference>
<keyword evidence="2" id="KW-1133">Transmembrane helix</keyword>
<feature type="compositionally biased region" description="Low complexity" evidence="1">
    <location>
        <begin position="132"/>
        <end position="144"/>
    </location>
</feature>
<dbReference type="RefSeq" id="WP_359793187.1">
    <property type="nucleotide sequence ID" value="NZ_JBEYBN010000073.1"/>
</dbReference>
<accession>A0ABV2Y5A5</accession>
<keyword evidence="2" id="KW-0472">Membrane</keyword>
<feature type="transmembrane region" description="Helical" evidence="2">
    <location>
        <begin position="84"/>
        <end position="102"/>
    </location>
</feature>
<feature type="compositionally biased region" description="Basic and acidic residues" evidence="1">
    <location>
        <begin position="27"/>
        <end position="50"/>
    </location>
</feature>
<evidence type="ECO:0000256" key="2">
    <source>
        <dbReference type="SAM" id="Phobius"/>
    </source>
</evidence>
<feature type="region of interest" description="Disordered" evidence="1">
    <location>
        <begin position="15"/>
        <end position="72"/>
    </location>
</feature>
<feature type="region of interest" description="Disordered" evidence="1">
    <location>
        <begin position="104"/>
        <end position="151"/>
    </location>
</feature>
<sequence>MSTDEFWQQFLRDSERAIGESAPKEPSAQERRDRAERLRAGERVASHRQDGPGQTEAVGELYDSEDPWQGPSWRDIDVRARRRLIGRALGLVTAIVVVLGATSRFSGDSGDGVDRPGDMVSTQSDDVLDQVPTGTAAPAPGRPASPLVSKE</sequence>
<gene>
    <name evidence="3" type="ORF">ABZ568_34475</name>
</gene>
<proteinExistence type="predicted"/>
<dbReference type="EMBL" id="JBEYBN010000073">
    <property type="protein sequence ID" value="MEU2271441.1"/>
    <property type="molecule type" value="Genomic_DNA"/>
</dbReference>
<evidence type="ECO:0000256" key="1">
    <source>
        <dbReference type="SAM" id="MobiDB-lite"/>
    </source>
</evidence>